<keyword evidence="2" id="KW-1185">Reference proteome</keyword>
<dbReference type="OrthoDB" id="5422293at2759"/>
<organism evidence="1 2">
    <name type="scientific">Aspergillus sclerotialis</name>
    <dbReference type="NCBI Taxonomy" id="2070753"/>
    <lineage>
        <taxon>Eukaryota</taxon>
        <taxon>Fungi</taxon>
        <taxon>Dikarya</taxon>
        <taxon>Ascomycota</taxon>
        <taxon>Pezizomycotina</taxon>
        <taxon>Eurotiomycetes</taxon>
        <taxon>Eurotiomycetidae</taxon>
        <taxon>Eurotiales</taxon>
        <taxon>Aspergillaceae</taxon>
        <taxon>Aspergillus</taxon>
        <taxon>Aspergillus subgen. Polypaecilum</taxon>
    </lineage>
</organism>
<gene>
    <name evidence="1" type="ORF">PHISCL_09607</name>
</gene>
<name>A0A3A2ZJL3_9EURO</name>
<protein>
    <submittedName>
        <fullName evidence="1">Uncharacterized protein</fullName>
    </submittedName>
</protein>
<dbReference type="AlphaFoldDB" id="A0A3A2ZJL3"/>
<dbReference type="EMBL" id="MVGC01000634">
    <property type="protein sequence ID" value="RJE18055.1"/>
    <property type="molecule type" value="Genomic_DNA"/>
</dbReference>
<comment type="caution">
    <text evidence="1">The sequence shown here is derived from an EMBL/GenBank/DDBJ whole genome shotgun (WGS) entry which is preliminary data.</text>
</comment>
<evidence type="ECO:0000313" key="2">
    <source>
        <dbReference type="Proteomes" id="UP000266188"/>
    </source>
</evidence>
<accession>A0A3A2ZJL3</accession>
<proteinExistence type="predicted"/>
<dbReference type="Proteomes" id="UP000266188">
    <property type="component" value="Unassembled WGS sequence"/>
</dbReference>
<reference evidence="2" key="1">
    <citation type="submission" date="2017-02" db="EMBL/GenBank/DDBJ databases">
        <authorList>
            <person name="Tafer H."/>
            <person name="Lopandic K."/>
        </authorList>
    </citation>
    <scope>NUCLEOTIDE SEQUENCE [LARGE SCALE GENOMIC DNA]</scope>
    <source>
        <strain evidence="2">CBS 366.77</strain>
    </source>
</reference>
<evidence type="ECO:0000313" key="1">
    <source>
        <dbReference type="EMBL" id="RJE18055.1"/>
    </source>
</evidence>
<sequence>MRRYPRLRTWHELFLSVTGLGRRLPWWTPITPLMLRTTIHRLWNFTKHPVRHFLFLICPWRASLPAQLPPAQLIHSEAEVRKRHEGLQQLQALPLFAYRDTPTRSIYRMYEFLCAGLNYMLQEEISHFYFHPQPDIWRLEDIPDPRDSDPLRYAIVASIVETLAECFTWRQKGGLRRDGSIDFDPDALAIEPPGWTKLVPAVPEPALFHDGFISKENPFTRRNVHMGNAYFYGV</sequence>